<evidence type="ECO:0000256" key="4">
    <source>
        <dbReference type="ARBA" id="ARBA00022679"/>
    </source>
</evidence>
<reference evidence="14" key="1">
    <citation type="submission" date="2021-04" db="EMBL/GenBank/DDBJ databases">
        <title>Proteiniclasticum sedimins sp. nov., an obligate anaerobic bacterium isolated from anaerobic sludge.</title>
        <authorList>
            <person name="Liu J."/>
        </authorList>
    </citation>
    <scope>NUCLEOTIDE SEQUENCE</scope>
    <source>
        <strain evidence="14">BAD-10</strain>
    </source>
</reference>
<dbReference type="NCBIfam" id="TIGR00147">
    <property type="entry name" value="YegS/Rv2252/BmrU family lipid kinase"/>
    <property type="match status" value="1"/>
</dbReference>
<gene>
    <name evidence="14" type="ORF">KCG48_07435</name>
</gene>
<organism evidence="14 15">
    <name type="scientific">Proteiniclasticum sediminis</name>
    <dbReference type="NCBI Taxonomy" id="2804028"/>
    <lineage>
        <taxon>Bacteria</taxon>
        <taxon>Bacillati</taxon>
        <taxon>Bacillota</taxon>
        <taxon>Clostridia</taxon>
        <taxon>Eubacteriales</taxon>
        <taxon>Clostridiaceae</taxon>
        <taxon>Proteiniclasticum</taxon>
    </lineage>
</organism>
<dbReference type="SUPFAM" id="SSF111331">
    <property type="entry name" value="NAD kinase/diacylglycerol kinase-like"/>
    <property type="match status" value="1"/>
</dbReference>
<protein>
    <submittedName>
        <fullName evidence="14">YegS/Rv2252/BmrU family lipid kinase</fullName>
    </submittedName>
</protein>
<dbReference type="GO" id="GO:0005524">
    <property type="term" value="F:ATP binding"/>
    <property type="evidence" value="ECO:0007669"/>
    <property type="project" value="UniProtKB-KW"/>
</dbReference>
<evidence type="ECO:0000256" key="12">
    <source>
        <dbReference type="ARBA" id="ARBA00023264"/>
    </source>
</evidence>
<evidence type="ECO:0000256" key="8">
    <source>
        <dbReference type="ARBA" id="ARBA00022840"/>
    </source>
</evidence>
<keyword evidence="9" id="KW-0460">Magnesium</keyword>
<dbReference type="Proteomes" id="UP000675379">
    <property type="component" value="Unassembled WGS sequence"/>
</dbReference>
<sequence>MQKVKFIYNPLAGDHLIMDKLDQVVDLHQKNGYLLVPARLGPEMDMRRALEDAKEGYHHILIAGGDGSVDLLINEMKRRDLDLPIGILPMGTANDYARFLGIPKDIELALTRMFRHAPRKMDIGMINEKYFLNVASTGLFTDVSQKTQDELKNSIGKLAYYIKGIEQIPTFRKIPVKVTSQHGSFEGDMYALLVFNGRTAGNLDLAYKSKADDGLLDVILIKAANFKEIVPLLAKMLRGDHLEDPVGLLYFQTDEITIDTTDPLIVSDIDGERGPDFPLNIRCIPQGITVLGADEDVTP</sequence>
<dbReference type="Gene3D" id="3.40.50.10330">
    <property type="entry name" value="Probable inorganic polyphosphate/atp-NAD kinase, domain 1"/>
    <property type="match status" value="1"/>
</dbReference>
<dbReference type="GO" id="GO:0005886">
    <property type="term" value="C:plasma membrane"/>
    <property type="evidence" value="ECO:0007669"/>
    <property type="project" value="TreeGrafter"/>
</dbReference>
<keyword evidence="6" id="KW-0547">Nucleotide-binding</keyword>
<evidence type="ECO:0000256" key="1">
    <source>
        <dbReference type="ARBA" id="ARBA00001946"/>
    </source>
</evidence>
<evidence type="ECO:0000256" key="3">
    <source>
        <dbReference type="ARBA" id="ARBA00022516"/>
    </source>
</evidence>
<dbReference type="Pfam" id="PF19279">
    <property type="entry name" value="YegS_C"/>
    <property type="match status" value="1"/>
</dbReference>
<evidence type="ECO:0000313" key="14">
    <source>
        <dbReference type="EMBL" id="MBR0576173.1"/>
    </source>
</evidence>
<comment type="caution">
    <text evidence="14">The sequence shown here is derived from an EMBL/GenBank/DDBJ whole genome shotgun (WGS) entry which is preliminary data.</text>
</comment>
<dbReference type="InterPro" id="IPR017438">
    <property type="entry name" value="ATP-NAD_kinase_N"/>
</dbReference>
<evidence type="ECO:0000313" key="15">
    <source>
        <dbReference type="Proteomes" id="UP000675379"/>
    </source>
</evidence>
<dbReference type="PANTHER" id="PTHR12358:SF106">
    <property type="entry name" value="LIPID KINASE YEGS"/>
    <property type="match status" value="1"/>
</dbReference>
<name>A0A941CQZ1_9CLOT</name>
<keyword evidence="15" id="KW-1185">Reference proteome</keyword>
<dbReference type="AlphaFoldDB" id="A0A941CQZ1"/>
<dbReference type="InterPro" id="IPR045540">
    <property type="entry name" value="YegS/DAGK_C"/>
</dbReference>
<keyword evidence="11" id="KW-0594">Phospholipid biosynthesis</keyword>
<keyword evidence="7 14" id="KW-0418">Kinase</keyword>
<dbReference type="PANTHER" id="PTHR12358">
    <property type="entry name" value="SPHINGOSINE KINASE"/>
    <property type="match status" value="1"/>
</dbReference>
<keyword evidence="8" id="KW-0067">ATP-binding</keyword>
<feature type="domain" description="DAGKc" evidence="13">
    <location>
        <begin position="1"/>
        <end position="130"/>
    </location>
</feature>
<evidence type="ECO:0000256" key="9">
    <source>
        <dbReference type="ARBA" id="ARBA00022842"/>
    </source>
</evidence>
<evidence type="ECO:0000256" key="6">
    <source>
        <dbReference type="ARBA" id="ARBA00022741"/>
    </source>
</evidence>
<accession>A0A941CQZ1</accession>
<dbReference type="Pfam" id="PF00781">
    <property type="entry name" value="DAGK_cat"/>
    <property type="match status" value="1"/>
</dbReference>
<comment type="cofactor">
    <cofactor evidence="1">
        <name>Mg(2+)</name>
        <dbReference type="ChEBI" id="CHEBI:18420"/>
    </cofactor>
</comment>
<dbReference type="PROSITE" id="PS50146">
    <property type="entry name" value="DAGK"/>
    <property type="match status" value="1"/>
</dbReference>
<evidence type="ECO:0000256" key="10">
    <source>
        <dbReference type="ARBA" id="ARBA00023098"/>
    </source>
</evidence>
<evidence type="ECO:0000256" key="11">
    <source>
        <dbReference type="ARBA" id="ARBA00023209"/>
    </source>
</evidence>
<dbReference type="SMART" id="SM00046">
    <property type="entry name" value="DAGKc"/>
    <property type="match status" value="1"/>
</dbReference>
<dbReference type="InterPro" id="IPR016064">
    <property type="entry name" value="NAD/diacylglycerol_kinase_sf"/>
</dbReference>
<proteinExistence type="inferred from homology"/>
<dbReference type="GO" id="GO:0004143">
    <property type="term" value="F:ATP-dependent diacylglycerol kinase activity"/>
    <property type="evidence" value="ECO:0007669"/>
    <property type="project" value="TreeGrafter"/>
</dbReference>
<dbReference type="Gene3D" id="2.60.200.40">
    <property type="match status" value="1"/>
</dbReference>
<dbReference type="RefSeq" id="WP_211800992.1">
    <property type="nucleotide sequence ID" value="NZ_JAGSCS010000008.1"/>
</dbReference>
<evidence type="ECO:0000256" key="2">
    <source>
        <dbReference type="ARBA" id="ARBA00005983"/>
    </source>
</evidence>
<dbReference type="InterPro" id="IPR001206">
    <property type="entry name" value="Diacylglycerol_kinase_cat_dom"/>
</dbReference>
<comment type="similarity">
    <text evidence="2">Belongs to the diacylglycerol/lipid kinase family.</text>
</comment>
<keyword evidence="4" id="KW-0808">Transferase</keyword>
<keyword evidence="3" id="KW-0444">Lipid biosynthesis</keyword>
<keyword evidence="10" id="KW-0443">Lipid metabolism</keyword>
<evidence type="ECO:0000256" key="5">
    <source>
        <dbReference type="ARBA" id="ARBA00022723"/>
    </source>
</evidence>
<dbReference type="GO" id="GO:0008654">
    <property type="term" value="P:phospholipid biosynthetic process"/>
    <property type="evidence" value="ECO:0007669"/>
    <property type="project" value="UniProtKB-KW"/>
</dbReference>
<dbReference type="InterPro" id="IPR005218">
    <property type="entry name" value="Diacylglycerol/lipid_kinase"/>
</dbReference>
<evidence type="ECO:0000256" key="7">
    <source>
        <dbReference type="ARBA" id="ARBA00022777"/>
    </source>
</evidence>
<dbReference type="NCBIfam" id="NF009605">
    <property type="entry name" value="PRK13059.1"/>
    <property type="match status" value="1"/>
</dbReference>
<dbReference type="GO" id="GO:0046872">
    <property type="term" value="F:metal ion binding"/>
    <property type="evidence" value="ECO:0007669"/>
    <property type="project" value="UniProtKB-KW"/>
</dbReference>
<evidence type="ECO:0000259" key="13">
    <source>
        <dbReference type="PROSITE" id="PS50146"/>
    </source>
</evidence>
<keyword evidence="5" id="KW-0479">Metal-binding</keyword>
<dbReference type="EMBL" id="JAGSCS010000008">
    <property type="protein sequence ID" value="MBR0576173.1"/>
    <property type="molecule type" value="Genomic_DNA"/>
</dbReference>
<dbReference type="InterPro" id="IPR050187">
    <property type="entry name" value="Lipid_Phosphate_FormReg"/>
</dbReference>
<keyword evidence="12" id="KW-1208">Phospholipid metabolism</keyword>